<organism evidence="2 3">
    <name type="scientific">Aquabacterium commune</name>
    <dbReference type="NCBI Taxonomy" id="70586"/>
    <lineage>
        <taxon>Bacteria</taxon>
        <taxon>Pseudomonadati</taxon>
        <taxon>Pseudomonadota</taxon>
        <taxon>Betaproteobacteria</taxon>
        <taxon>Burkholderiales</taxon>
        <taxon>Aquabacterium</taxon>
    </lineage>
</organism>
<sequence length="728" mass="76134">MGCCGQTTSTASAGSGPTTLDTGKRVNYTQGMLLGVDDFVQEQAWGIARRHELARELLGYGTVRGLQVTLDAGAPRVRVSPGMAWTPSGTPVCVNTEQCCNVNDWLAAHQAEFKSSLVGNPAPLSLYVVLAYNACLTDPVPVPGEPCRSESELLANSRIADCFSLTLRLDPPPQIEEDAIRDFADWLAKVPVDAASPPLSEADFLDQLREAAQAWLAPVSPSPADYMFGSPPLGLDSTDGLLRAALRLWVTELRQLWRARYGCGPNPIPPGTQDDAVLLARIDLKVFTHTLEADTGIALSQDARPVLLSLRMLQELITQNPAPEPGNAIVEERSFGQASTPGSSTAYARADHSHGTPVLPDLAGDVTGPITANEVVALRGRAIDATAPTERDVLALTAAGHWAPAPLPQAANTLPAAETFGATGSAGTQASFARADHVHPMPVLPPLPALAGDVTGAIGDNTVTALQSVAVADTAPTAGQVLMCQSTLPSAGPGRPRPPNLVWTPVTLPSLGDIPTAATTAPSGLVFGSASQVGTASDYARADHQHGLPLLGGDVQTDSASELTIVALQRQPLKADSPNKGDVLTFNGEAWVPGEGGAASASPVQVIAAGVLEMTIANGKPSVTATFISHAFKVRVRSVKENTAVLGLQLNDLPKVKDGAVRLDHIVLLTPLFDPKQPPVLAYLQTLESASDGNNLAADIVLLLNQAFVDGTYAVQFQITRIQTPVLT</sequence>
<feature type="compositionally biased region" description="Low complexity" evidence="1">
    <location>
        <begin position="7"/>
        <end position="19"/>
    </location>
</feature>
<dbReference type="Proteomes" id="UP000294593">
    <property type="component" value="Unassembled WGS sequence"/>
</dbReference>
<evidence type="ECO:0000256" key="1">
    <source>
        <dbReference type="SAM" id="MobiDB-lite"/>
    </source>
</evidence>
<evidence type="ECO:0000313" key="2">
    <source>
        <dbReference type="EMBL" id="TDP85786.1"/>
    </source>
</evidence>
<gene>
    <name evidence="2" type="ORF">EV672_102135</name>
</gene>
<dbReference type="RefSeq" id="WP_133606737.1">
    <property type="nucleotide sequence ID" value="NZ_SNXW01000002.1"/>
</dbReference>
<accession>A0A4R6RJH6</accession>
<dbReference type="OrthoDB" id="147470at2"/>
<name>A0A4R6RJH6_9BURK</name>
<comment type="caution">
    <text evidence="2">The sequence shown here is derived from an EMBL/GenBank/DDBJ whole genome shotgun (WGS) entry which is preliminary data.</text>
</comment>
<keyword evidence="3" id="KW-1185">Reference proteome</keyword>
<protein>
    <submittedName>
        <fullName evidence="2">Uncharacterized protein</fullName>
    </submittedName>
</protein>
<dbReference type="EMBL" id="SNXW01000002">
    <property type="protein sequence ID" value="TDP85786.1"/>
    <property type="molecule type" value="Genomic_DNA"/>
</dbReference>
<feature type="region of interest" description="Disordered" evidence="1">
    <location>
        <begin position="1"/>
        <end position="21"/>
    </location>
</feature>
<reference evidence="2 3" key="1">
    <citation type="submission" date="2019-03" db="EMBL/GenBank/DDBJ databases">
        <title>Genomic Encyclopedia of Type Strains, Phase IV (KMG-IV): sequencing the most valuable type-strain genomes for metagenomic binning, comparative biology and taxonomic classification.</title>
        <authorList>
            <person name="Goeker M."/>
        </authorList>
    </citation>
    <scope>NUCLEOTIDE SEQUENCE [LARGE SCALE GENOMIC DNA]</scope>
    <source>
        <strain evidence="2 3">DSM 11901</strain>
    </source>
</reference>
<evidence type="ECO:0000313" key="3">
    <source>
        <dbReference type="Proteomes" id="UP000294593"/>
    </source>
</evidence>
<proteinExistence type="predicted"/>
<dbReference type="AlphaFoldDB" id="A0A4R6RJH6"/>